<evidence type="ECO:0000256" key="1">
    <source>
        <dbReference type="SAM" id="Phobius"/>
    </source>
</evidence>
<dbReference type="eggNOG" id="ENOG502ZCB6">
    <property type="taxonomic scope" value="Bacteria"/>
</dbReference>
<dbReference type="InterPro" id="IPR021997">
    <property type="entry name" value="SporV_AA"/>
</dbReference>
<dbReference type="RefSeq" id="WP_007200695.1">
    <property type="nucleotide sequence ID" value="NZ_AKKV01000020.1"/>
</dbReference>
<name>I8UHZ6_9BACL</name>
<keyword evidence="1" id="KW-0472">Membrane</keyword>
<sequence>MERSSVYIRMRQKVRVVLHQGVRLEEIAQLAGPAKTVKALQKAVIHVVKPEDKHLIVIDIMTVVKRIQDILPGCEVQTIGPAQSILEIMYEPKKLNTLFFILVWLLLFIGAAVAIMNFHEDVSMQVVHQKIYQLITGEFRQQPLMLQIPYSIGLGLGMVLFFNHVFKKRLNEEPSPLEVEMFKYQQDLDQYVIIHENKESEQKQKQKVSDD</sequence>
<dbReference type="OrthoDB" id="9782754at2"/>
<dbReference type="PATRIC" id="fig|1196324.3.peg.603"/>
<keyword evidence="4" id="KW-1185">Reference proteome</keyword>
<evidence type="ECO:0000259" key="2">
    <source>
        <dbReference type="Pfam" id="PF12164"/>
    </source>
</evidence>
<evidence type="ECO:0000313" key="4">
    <source>
        <dbReference type="Proteomes" id="UP000004080"/>
    </source>
</evidence>
<gene>
    <name evidence="3" type="ORF">A374_02979</name>
</gene>
<keyword evidence="1" id="KW-1133">Transmembrane helix</keyword>
<dbReference type="EMBL" id="AKKV01000020">
    <property type="protein sequence ID" value="EIT86500.1"/>
    <property type="molecule type" value="Genomic_DNA"/>
</dbReference>
<feature type="transmembrane region" description="Helical" evidence="1">
    <location>
        <begin position="148"/>
        <end position="166"/>
    </location>
</feature>
<comment type="caution">
    <text evidence="3">The sequence shown here is derived from an EMBL/GenBank/DDBJ whole genome shotgun (WGS) entry which is preliminary data.</text>
</comment>
<protein>
    <submittedName>
        <fullName evidence="3">Stage V sporulation protein AA</fullName>
    </submittedName>
</protein>
<dbReference type="STRING" id="1196324.A374_02979"/>
<feature type="transmembrane region" description="Helical" evidence="1">
    <location>
        <begin position="98"/>
        <end position="118"/>
    </location>
</feature>
<dbReference type="Pfam" id="PF12164">
    <property type="entry name" value="SporV_AA"/>
    <property type="match status" value="1"/>
</dbReference>
<dbReference type="AlphaFoldDB" id="I8UHZ6"/>
<proteinExistence type="predicted"/>
<reference evidence="3 4" key="1">
    <citation type="journal article" date="2012" name="J. Bacteriol.">
        <title>Genome of Bacillus macauensis ZFHKF-1, a Long-Chain-Forming Bacterium.</title>
        <authorList>
            <person name="Cai L."/>
            <person name="Zhang T."/>
        </authorList>
    </citation>
    <scope>NUCLEOTIDE SEQUENCE [LARGE SCALE GENOMIC DNA]</scope>
    <source>
        <strain evidence="3 4">ZFHKF-1</strain>
    </source>
</reference>
<evidence type="ECO:0000313" key="3">
    <source>
        <dbReference type="EMBL" id="EIT86500.1"/>
    </source>
</evidence>
<keyword evidence="1" id="KW-0812">Transmembrane</keyword>
<dbReference type="InterPro" id="IPR038548">
    <property type="entry name" value="SporV_AA_N_sf"/>
</dbReference>
<accession>I8UHZ6</accession>
<dbReference type="Gene3D" id="2.60.480.10">
    <property type="entry name" value="eubacterium ventriosum atcc domain"/>
    <property type="match status" value="1"/>
</dbReference>
<organism evidence="3 4">
    <name type="scientific">Fictibacillus macauensis ZFHKF-1</name>
    <dbReference type="NCBI Taxonomy" id="1196324"/>
    <lineage>
        <taxon>Bacteria</taxon>
        <taxon>Bacillati</taxon>
        <taxon>Bacillota</taxon>
        <taxon>Bacilli</taxon>
        <taxon>Bacillales</taxon>
        <taxon>Fictibacillaceae</taxon>
        <taxon>Fictibacillus</taxon>
    </lineage>
</organism>
<feature type="domain" description="Stage V sporulation protein AA" evidence="2">
    <location>
        <begin position="5"/>
        <end position="90"/>
    </location>
</feature>
<dbReference type="Proteomes" id="UP000004080">
    <property type="component" value="Unassembled WGS sequence"/>
</dbReference>